<dbReference type="Gene3D" id="2.120.10.30">
    <property type="entry name" value="TolB, C-terminal domain"/>
    <property type="match status" value="1"/>
</dbReference>
<feature type="binding site" evidence="3">
    <location>
        <position position="146"/>
    </location>
    <ligand>
        <name>a divalent metal cation</name>
        <dbReference type="ChEBI" id="CHEBI:60240"/>
    </ligand>
</feature>
<dbReference type="RefSeq" id="WP_094796882.1">
    <property type="nucleotide sequence ID" value="NZ_NEVK01000006.1"/>
</dbReference>
<comment type="cofactor">
    <cofactor evidence="3">
        <name>Zn(2+)</name>
        <dbReference type="ChEBI" id="CHEBI:29105"/>
    </cofactor>
    <text evidence="3">Binds 1 divalent metal cation per subunit.</text>
</comment>
<keyword evidence="3" id="KW-0479">Metal-binding</keyword>
<dbReference type="InterPro" id="IPR013658">
    <property type="entry name" value="SGL"/>
</dbReference>
<dbReference type="AlphaFoldDB" id="A0A261QYF4"/>
<dbReference type="PRINTS" id="PR01790">
    <property type="entry name" value="SMP30FAMILY"/>
</dbReference>
<evidence type="ECO:0000259" key="4">
    <source>
        <dbReference type="Pfam" id="PF08450"/>
    </source>
</evidence>
<keyword evidence="6" id="KW-1185">Reference proteome</keyword>
<evidence type="ECO:0000256" key="2">
    <source>
        <dbReference type="PIRSR" id="PIRSR605511-1"/>
    </source>
</evidence>
<dbReference type="PANTHER" id="PTHR10907:SF47">
    <property type="entry name" value="REGUCALCIN"/>
    <property type="match status" value="1"/>
</dbReference>
<feature type="binding site" evidence="3">
    <location>
        <position position="197"/>
    </location>
    <ligand>
        <name>a divalent metal cation</name>
        <dbReference type="ChEBI" id="CHEBI:60240"/>
    </ligand>
</feature>
<reference evidence="6" key="1">
    <citation type="submission" date="2017-05" db="EMBL/GenBank/DDBJ databases">
        <title>Complete and WGS of Bordetella genogroups.</title>
        <authorList>
            <person name="Spilker T."/>
            <person name="Lipuma J."/>
        </authorList>
    </citation>
    <scope>NUCLEOTIDE SEQUENCE [LARGE SCALE GENOMIC DNA]</scope>
    <source>
        <strain evidence="6">AU18089</strain>
    </source>
</reference>
<name>A0A261QYF4_9BORD</name>
<evidence type="ECO:0000256" key="3">
    <source>
        <dbReference type="PIRSR" id="PIRSR605511-2"/>
    </source>
</evidence>
<gene>
    <name evidence="5" type="ORF">CAL19_11955</name>
</gene>
<dbReference type="GO" id="GO:0005509">
    <property type="term" value="F:calcium ion binding"/>
    <property type="evidence" value="ECO:0007669"/>
    <property type="project" value="TreeGrafter"/>
</dbReference>
<feature type="binding site" evidence="3">
    <location>
        <position position="15"/>
    </location>
    <ligand>
        <name>a divalent metal cation</name>
        <dbReference type="ChEBI" id="CHEBI:60240"/>
    </ligand>
</feature>
<keyword evidence="3" id="KW-0862">Zinc</keyword>
<feature type="binding site" evidence="3">
    <location>
        <position position="100"/>
    </location>
    <ligand>
        <name>substrate</name>
    </ligand>
</feature>
<feature type="active site" description="Proton donor/acceptor" evidence="2">
    <location>
        <position position="197"/>
    </location>
</feature>
<feature type="domain" description="SMP-30/Gluconolactonase/LRE-like region" evidence="4">
    <location>
        <begin position="13"/>
        <end position="255"/>
    </location>
</feature>
<dbReference type="SUPFAM" id="SSF63829">
    <property type="entry name" value="Calcium-dependent phosphotriesterase"/>
    <property type="match status" value="1"/>
</dbReference>
<dbReference type="InterPro" id="IPR011042">
    <property type="entry name" value="6-blade_b-propeller_TolB-like"/>
</dbReference>
<evidence type="ECO:0000313" key="5">
    <source>
        <dbReference type="EMBL" id="OZI17809.1"/>
    </source>
</evidence>
<organism evidence="5 6">
    <name type="scientific">Bordetella genomosp. 7</name>
    <dbReference type="NCBI Taxonomy" id="1416805"/>
    <lineage>
        <taxon>Bacteria</taxon>
        <taxon>Pseudomonadati</taxon>
        <taxon>Pseudomonadota</taxon>
        <taxon>Betaproteobacteria</taxon>
        <taxon>Burkholderiales</taxon>
        <taxon>Alcaligenaceae</taxon>
        <taxon>Bordetella</taxon>
    </lineage>
</organism>
<dbReference type="Proteomes" id="UP000216947">
    <property type="component" value="Unassembled WGS sequence"/>
</dbReference>
<proteinExistence type="inferred from homology"/>
<dbReference type="Pfam" id="PF08450">
    <property type="entry name" value="SGL"/>
    <property type="match status" value="1"/>
</dbReference>
<accession>A0A261QYF4</accession>
<protein>
    <submittedName>
        <fullName evidence="5">Calcium-binding protein</fullName>
    </submittedName>
</protein>
<dbReference type="GO" id="GO:0004341">
    <property type="term" value="F:gluconolactonase activity"/>
    <property type="evidence" value="ECO:0007669"/>
    <property type="project" value="TreeGrafter"/>
</dbReference>
<dbReference type="InterPro" id="IPR005511">
    <property type="entry name" value="SMP-30"/>
</dbReference>
<evidence type="ECO:0000313" key="6">
    <source>
        <dbReference type="Proteomes" id="UP000216947"/>
    </source>
</evidence>
<comment type="caution">
    <text evidence="5">The sequence shown here is derived from an EMBL/GenBank/DDBJ whole genome shotgun (WGS) entry which is preliminary data.</text>
</comment>
<dbReference type="PANTHER" id="PTHR10907">
    <property type="entry name" value="REGUCALCIN"/>
    <property type="match status" value="1"/>
</dbReference>
<comment type="similarity">
    <text evidence="1">Belongs to the SMP-30/CGR1 family.</text>
</comment>
<dbReference type="GO" id="GO:0019853">
    <property type="term" value="P:L-ascorbic acid biosynthetic process"/>
    <property type="evidence" value="ECO:0007669"/>
    <property type="project" value="TreeGrafter"/>
</dbReference>
<dbReference type="EMBL" id="NEVK01000006">
    <property type="protein sequence ID" value="OZI17809.1"/>
    <property type="molecule type" value="Genomic_DNA"/>
</dbReference>
<sequence length="291" mass="31288">MRIEILVDVKTTLGESPLWDVDEQRLYWIDGTEGRVFRCTEGGAEVRAWQAPQPIGSMALRERGGALLALAGGFYFMDLACGEIDLVADPEPGAESNRLNDGKVDRQGRFLAGSMDIGETQPTGALYRLDPDLSVHRLDSGMVVSNGPCWSPDGATLYFNDSARGEIRAYDYDPASGAVSNRRIHVRVDPSVGGAPDGSTVDAEGCLWSARVCQGKVVRHCPDGSVDRVIDMPVKNVTSVMFGGPSLDVLYVTSMGRPAQPHMPRDGAARGSVFAIYGLGVQGLPERRFAG</sequence>
<feature type="binding site" evidence="3">
    <location>
        <position position="98"/>
    </location>
    <ligand>
        <name>substrate</name>
    </ligand>
</feature>
<evidence type="ECO:0000256" key="1">
    <source>
        <dbReference type="ARBA" id="ARBA00008853"/>
    </source>
</evidence>